<feature type="compositionally biased region" description="Basic and acidic residues" evidence="1">
    <location>
        <begin position="228"/>
        <end position="245"/>
    </location>
</feature>
<feature type="compositionally biased region" description="Low complexity" evidence="1">
    <location>
        <begin position="1115"/>
        <end position="1125"/>
    </location>
</feature>
<comment type="caution">
    <text evidence="2">The sequence shown here is derived from an EMBL/GenBank/DDBJ whole genome shotgun (WGS) entry which is preliminary data.</text>
</comment>
<feature type="region of interest" description="Disordered" evidence="1">
    <location>
        <begin position="511"/>
        <end position="532"/>
    </location>
</feature>
<dbReference type="AlphaFoldDB" id="A0A4Z1DW12"/>
<evidence type="ECO:0000256" key="1">
    <source>
        <dbReference type="SAM" id="MobiDB-lite"/>
    </source>
</evidence>
<protein>
    <submittedName>
        <fullName evidence="2">Uncharacterized protein</fullName>
    </submittedName>
</protein>
<organism evidence="2 3">
    <name type="scientific">Serinibacter arcticus</name>
    <dbReference type="NCBI Taxonomy" id="1655435"/>
    <lineage>
        <taxon>Bacteria</taxon>
        <taxon>Bacillati</taxon>
        <taxon>Actinomycetota</taxon>
        <taxon>Actinomycetes</taxon>
        <taxon>Micrococcales</taxon>
        <taxon>Beutenbergiaceae</taxon>
        <taxon>Serinibacter</taxon>
    </lineage>
</organism>
<feature type="compositionally biased region" description="Low complexity" evidence="1">
    <location>
        <begin position="1094"/>
        <end position="1103"/>
    </location>
</feature>
<keyword evidence="3" id="KW-1185">Reference proteome</keyword>
<name>A0A4Z1DW12_9MICO</name>
<feature type="region of interest" description="Disordered" evidence="1">
    <location>
        <begin position="211"/>
        <end position="276"/>
    </location>
</feature>
<dbReference type="Proteomes" id="UP000297318">
    <property type="component" value="Unassembled WGS sequence"/>
</dbReference>
<gene>
    <name evidence="2" type="ORF">SERN_2975</name>
</gene>
<accession>A0A4Z1DW12</accession>
<feature type="compositionally biased region" description="Gly residues" evidence="1">
    <location>
        <begin position="251"/>
        <end position="260"/>
    </location>
</feature>
<dbReference type="EMBL" id="RHPJ01000006">
    <property type="protein sequence ID" value="TGO03775.1"/>
    <property type="molecule type" value="Genomic_DNA"/>
</dbReference>
<proteinExistence type="predicted"/>
<feature type="compositionally biased region" description="Low complexity" evidence="1">
    <location>
        <begin position="1070"/>
        <end position="1083"/>
    </location>
</feature>
<feature type="compositionally biased region" description="Basic residues" evidence="1">
    <location>
        <begin position="1051"/>
        <end position="1062"/>
    </location>
</feature>
<sequence>MEQLDAVAVPLEEIDDVDPGVRGPGHVQLERHELGVRVAHQDLPGRQRLVGVVTGRVDRGELPSVVVTEELPGPVRHRLLAETVHRRGGRERVLERRDAGGREAARTHVPLPERLDVREGVGERRLLRVVVRGRHVQVVGVGQVAEVLGREPAQRAAERLDVLEPDRGQTVHDRHETVLVDPVAQGEHLDRDLLGRDLDELLGLGVDRREGGDARAVHGPRVQLEAGRTGHDERAGAGGEGDRLTADTGEGDVGPAGGGGDRGRRERSGVGRTPSQLDRARALGASGDAVDVDEVHRVVGELAALTEDDLLEGLRAVVGHALRAREGVGVLGLLLARVDDRGDLARRGGGGGGTGVRVLGDDDAVQLLGLTVLHGVRRGGEAALAGARDALQRVRVAVVTQTEGPVQPVAGDDGAVLRVGGGELVGQDVAPREEPTVGRVVPGQDGRLVADRDDDARDTALALGVRDPKAHGVPAGRGERVLRGGGGGVGLAVAVEVPRVGQCAALGVGRAGPVERDGRRSGGRGVRGRRRERDGSLVARRVLDAVQARLGVLAEEALAVVEHVHRPVGADLHVDRAGPAGLVGRLERLVGHEVLELLDLAVPVRAGLGAEALHADGRDVVLGVLVQEGLAVPVLRELTRVGDGLVVLEDRTTHRALAAARGEVHELGEGLVGGVVAVVQLRRGGRRERVETGVPARVVDRSGLAVEEVTARRRREVPVVVVRVRTVAVRPTAVERLGRRLPLHVAHRATLDAGDAGVRPVVAPRHGARLGVDGHAEGVAQTGREDLGSRVRGALGPEVALGDRVGTVLGHRDAQDRSAQVVGVAGAAAGVEARVHARGVVVGGEAVGSGGARRGVVTGRDEDVAVQVEVDVAADVAALAALDADLEDDLLGGHVEGARLEVPLHAGELVVALPLVPVGGLVLARGQDGGRGALRRGGREALLVHHGGGVVQVHPAVVLEVGVERKVLQPVLRVRVDGNLGDHVHDAGVRVGVADASVAGGGQDRQVGQDLQADRLTDVLGQRDTVVVGPVQGLGVGRGGSGVMVVPRVRQGSRLRQQQRRHRDSEHSGSQSHSLHSALPSSSNDVRDAEVGIPGRRAAPPRWAGRDPDRGGRSGSRWVRRSSGGAIADRA</sequence>
<reference evidence="2 3" key="1">
    <citation type="submission" date="2018-11" db="EMBL/GenBank/DDBJ databases">
        <title>Complete genome sequencing of the Actinobacteria Serinibacter sp. K3-2.</title>
        <authorList>
            <person name="Rakitin A.L."/>
            <person name="Beletsky A.V."/>
            <person name="Mardanov A.V."/>
            <person name="Ravin N.V."/>
            <person name="Gromova A.S."/>
            <person name="Filippova S.N."/>
            <person name="Gal'Chenko V.F."/>
        </authorList>
    </citation>
    <scope>NUCLEOTIDE SEQUENCE [LARGE SCALE GENOMIC DNA]</scope>
    <source>
        <strain evidence="2 3">K3-2</strain>
    </source>
</reference>
<evidence type="ECO:0000313" key="3">
    <source>
        <dbReference type="Proteomes" id="UP000297318"/>
    </source>
</evidence>
<evidence type="ECO:0000313" key="2">
    <source>
        <dbReference type="EMBL" id="TGO03775.1"/>
    </source>
</evidence>
<feature type="region of interest" description="Disordered" evidence="1">
    <location>
        <begin position="1039"/>
        <end position="1131"/>
    </location>
</feature>